<evidence type="ECO:0000256" key="3">
    <source>
        <dbReference type="ARBA" id="ARBA00022692"/>
    </source>
</evidence>
<reference evidence="9 10" key="1">
    <citation type="journal article" date="2019" name="Sci. Rep.">
        <title>A high-quality genome of Eragrostis curvula grass provides insights into Poaceae evolution and supports new strategies to enhance forage quality.</title>
        <authorList>
            <person name="Carballo J."/>
            <person name="Santos B.A.C.M."/>
            <person name="Zappacosta D."/>
            <person name="Garbus I."/>
            <person name="Selva J.P."/>
            <person name="Gallo C.A."/>
            <person name="Diaz A."/>
            <person name="Albertini E."/>
            <person name="Caccamo M."/>
            <person name="Echenique V."/>
        </authorList>
    </citation>
    <scope>NUCLEOTIDE SEQUENCE [LARGE SCALE GENOMIC DNA]</scope>
    <source>
        <strain evidence="10">cv. Victoria</strain>
        <tissue evidence="9">Leaf</tissue>
    </source>
</reference>
<dbReference type="InterPro" id="IPR032675">
    <property type="entry name" value="LRR_dom_sf"/>
</dbReference>
<accession>A0A5J9VMR8</accession>
<feature type="region of interest" description="Disordered" evidence="6">
    <location>
        <begin position="1"/>
        <end position="30"/>
    </location>
</feature>
<comment type="similarity">
    <text evidence="2">Belongs to the CTL (choline transporter-like) family.</text>
</comment>
<feature type="transmembrane region" description="Helical" evidence="7">
    <location>
        <begin position="148"/>
        <end position="170"/>
    </location>
</feature>
<dbReference type="Pfam" id="PF23622">
    <property type="entry name" value="LRR_At1g61320_AtMIF1"/>
    <property type="match status" value="1"/>
</dbReference>
<evidence type="ECO:0000256" key="2">
    <source>
        <dbReference type="ARBA" id="ARBA00007168"/>
    </source>
</evidence>
<dbReference type="Gramene" id="TVU37453">
    <property type="protein sequence ID" value="TVU37453"/>
    <property type="gene ID" value="EJB05_10769"/>
</dbReference>
<feature type="transmembrane region" description="Helical" evidence="7">
    <location>
        <begin position="209"/>
        <end position="231"/>
    </location>
</feature>
<dbReference type="PANTHER" id="PTHR35545:SF28">
    <property type="entry name" value="OS07G0645701 PROTEIN"/>
    <property type="match status" value="1"/>
</dbReference>
<dbReference type="SUPFAM" id="SSF81383">
    <property type="entry name" value="F-box domain"/>
    <property type="match status" value="1"/>
</dbReference>
<feature type="transmembrane region" description="Helical" evidence="7">
    <location>
        <begin position="283"/>
        <end position="299"/>
    </location>
</feature>
<dbReference type="OrthoDB" id="44736at2759"/>
<organism evidence="9 10">
    <name type="scientific">Eragrostis curvula</name>
    <name type="common">weeping love grass</name>
    <dbReference type="NCBI Taxonomy" id="38414"/>
    <lineage>
        <taxon>Eukaryota</taxon>
        <taxon>Viridiplantae</taxon>
        <taxon>Streptophyta</taxon>
        <taxon>Embryophyta</taxon>
        <taxon>Tracheophyta</taxon>
        <taxon>Spermatophyta</taxon>
        <taxon>Magnoliopsida</taxon>
        <taxon>Liliopsida</taxon>
        <taxon>Poales</taxon>
        <taxon>Poaceae</taxon>
        <taxon>PACMAD clade</taxon>
        <taxon>Chloridoideae</taxon>
        <taxon>Eragrostideae</taxon>
        <taxon>Eragrostidinae</taxon>
        <taxon>Eragrostis</taxon>
    </lineage>
</organism>
<evidence type="ECO:0000313" key="10">
    <source>
        <dbReference type="Proteomes" id="UP000324897"/>
    </source>
</evidence>
<gene>
    <name evidence="9" type="ORF">EJB05_10769</name>
</gene>
<keyword evidence="4 7" id="KW-1133">Transmembrane helix</keyword>
<dbReference type="SUPFAM" id="SSF52058">
    <property type="entry name" value="L domain-like"/>
    <property type="match status" value="1"/>
</dbReference>
<protein>
    <recommendedName>
        <fullName evidence="8">At1g61320/AtMIF1 LRR domain-containing protein</fullName>
    </recommendedName>
</protein>
<comment type="subcellular location">
    <subcellularLocation>
        <location evidence="1">Membrane</location>
        <topology evidence="1">Multi-pass membrane protein</topology>
    </subcellularLocation>
</comment>
<comment type="caution">
    <text evidence="9">The sequence shown here is derived from an EMBL/GenBank/DDBJ whole genome shotgun (WGS) entry which is preliminary data.</text>
</comment>
<dbReference type="InterPro" id="IPR036047">
    <property type="entry name" value="F-box-like_dom_sf"/>
</dbReference>
<dbReference type="InterPro" id="IPR055357">
    <property type="entry name" value="LRR_At1g61320_AtMIF1"/>
</dbReference>
<keyword evidence="10" id="KW-1185">Reference proteome</keyword>
<dbReference type="Pfam" id="PF04515">
    <property type="entry name" value="Choline_transpo"/>
    <property type="match status" value="2"/>
</dbReference>
<dbReference type="Gene3D" id="3.80.10.10">
    <property type="entry name" value="Ribonuclease Inhibitor"/>
    <property type="match status" value="1"/>
</dbReference>
<dbReference type="EMBL" id="RWGY01000007">
    <property type="protein sequence ID" value="TVU37453.1"/>
    <property type="molecule type" value="Genomic_DNA"/>
</dbReference>
<evidence type="ECO:0000256" key="5">
    <source>
        <dbReference type="ARBA" id="ARBA00023136"/>
    </source>
</evidence>
<dbReference type="Proteomes" id="UP000324897">
    <property type="component" value="Chromosome 4"/>
</dbReference>
<evidence type="ECO:0000313" key="9">
    <source>
        <dbReference type="EMBL" id="TVU37453.1"/>
    </source>
</evidence>
<keyword evidence="5 7" id="KW-0472">Membrane</keyword>
<evidence type="ECO:0000256" key="1">
    <source>
        <dbReference type="ARBA" id="ARBA00004141"/>
    </source>
</evidence>
<feature type="domain" description="At1g61320/AtMIF1 LRR" evidence="8">
    <location>
        <begin position="615"/>
        <end position="883"/>
    </location>
</feature>
<evidence type="ECO:0000256" key="6">
    <source>
        <dbReference type="SAM" id="MobiDB-lite"/>
    </source>
</evidence>
<feature type="transmembrane region" description="Helical" evidence="7">
    <location>
        <begin position="182"/>
        <end position="202"/>
    </location>
</feature>
<keyword evidence="3 7" id="KW-0812">Transmembrane</keyword>
<dbReference type="GO" id="GO:0022857">
    <property type="term" value="F:transmembrane transporter activity"/>
    <property type="evidence" value="ECO:0007669"/>
    <property type="project" value="InterPro"/>
</dbReference>
<sequence length="1372" mass="153760">MGAADNAAPPRPDDARGRGGGGAAPEAAVEREVKVVVVDEPPARLQTQRPLAPLQVTTQAPPPPMSVASGAVEVPPQVAAAYQPVMQTPPPGPLPSLNSHKYTNGITLCLFLLHLAAAGLAMGFFVFRAVRDITQHPRSRNARRERSLLRDWLLPVEGAVALSIVLAFAWQKAVRAWPRAMVRVIIWSSFGVTLGVGALLMCFSMPACVGLGVAMVVFSIGTGLYACWVTRRVGFTARVFDCAVRPVDKFRGLNGPAYLMVAAGFAWISVWCVAVIGAANFRFPGLTILALVLSLAWTAEVMRNVANLTVSRVIALYYLRGMQSSVQFSFQRALSYNLGSACLGSLFVPTIEALRILARGLNLLEGEDEFMFSCAHCCLNVMNAVFSFGNSWAFVHVRPCLLPLDLSLSSTMDDAFAKDINVFFFTQIAAYGRGFVQASRSTWGQFVAVPGMAALVDSDITSSVCFLTGVTSGALCVALAGSWTFATHRHYTATVSLLAFFVGYLMTRIGMALPQACVGCYYVCYAENPSSRLFDSTIPERLRKMEDNRDPLVVPTPRNYSDVIGPLVSQAIDSGGVKDLDLAIVDEKEPDDCYEEEMLQQARSVDGFFSAYPSLLRCLTRLSLYNICFAEWDMHHLLFGCCKQLQHLYLSNCDVEGQSIWKINASDSKLSVLELCFCCLGKLEVLCLPKLERFRWDCWICSDTPLSLYNVPSLKELDLICSATIFHRGLKLSEVPRDTTVDSLTLNFHGEKLWIKPEGRQLCAAFGKLRKLSLHGISVEFDLLWTIVLLEAAPTVEIFDIEIWEHPCIVDTEERQQTFGERRNPSWKVSEFKGHKEWLLKEVQVTGFSPMERQMTFLRAVMERAPKLQTVVLNDYQTCDYCEKIGALPRSERLPTERVFPKGKDQWDLAVKQLTECMPDYNKKDDEDRISMLTDDILLSVLGRVDITTAARTSVLSARWRHLPWLLRDLTINVEDFLPIPHPKPIEAEHMDGAMASLTKAICSFVATPCREDTISSLQLKLYLVKNYSDVIGPLISNAVDTGNLKDLDLAIVDETEPEDCLEEDMIQQALGHASLPVCLLQAIAFGCNQKENNSALQFSKLRKLSLRDIFVEFDLLWMLVILEAAPSVEIFDFEIWEHPCVVDTEGNFGERTNPSWKVAEFTSHKEWSLKEVHVIGFSPMVQQMTFIRAVMKRAPNLQTLVLKDYPLCEDCELWIEPEGKQLCTAFSKLRKLSIQGIFIEFDLLWTLVLLEAAPSVEIFDIEIWEHPCIVDSEDRSKTYGERTNPSWRIEFRNRKEWLLKEVEVTGFSPMEQQIIFLRATIERASNLQTIVLKDHQPCPYCEEIGALPRPVVPKDYQRNGYSRRARMSRTA</sequence>
<proteinExistence type="inferred from homology"/>
<feature type="transmembrane region" description="Helical" evidence="7">
    <location>
        <begin position="105"/>
        <end position="127"/>
    </location>
</feature>
<dbReference type="InterPro" id="IPR007603">
    <property type="entry name" value="Choline_transptr-like"/>
</dbReference>
<name>A0A5J9VMR8_9POAL</name>
<feature type="transmembrane region" description="Helical" evidence="7">
    <location>
        <begin position="257"/>
        <end position="276"/>
    </location>
</feature>
<evidence type="ECO:0000256" key="7">
    <source>
        <dbReference type="SAM" id="Phobius"/>
    </source>
</evidence>
<evidence type="ECO:0000259" key="8">
    <source>
        <dbReference type="Pfam" id="PF23622"/>
    </source>
</evidence>
<dbReference type="PANTHER" id="PTHR35545">
    <property type="entry name" value="F-BOX DOMAIN-CONTAINING PROTEIN"/>
    <property type="match status" value="1"/>
</dbReference>
<evidence type="ECO:0000256" key="4">
    <source>
        <dbReference type="ARBA" id="ARBA00022989"/>
    </source>
</evidence>
<dbReference type="GO" id="GO:0016020">
    <property type="term" value="C:membrane"/>
    <property type="evidence" value="ECO:0007669"/>
    <property type="project" value="UniProtKB-SubCell"/>
</dbReference>